<dbReference type="EMBL" id="MU865345">
    <property type="protein sequence ID" value="KAK4226615.1"/>
    <property type="molecule type" value="Genomic_DNA"/>
</dbReference>
<reference evidence="2" key="1">
    <citation type="journal article" date="2023" name="Mol. Phylogenet. Evol.">
        <title>Genome-scale phylogeny and comparative genomics of the fungal order Sordariales.</title>
        <authorList>
            <person name="Hensen N."/>
            <person name="Bonometti L."/>
            <person name="Westerberg I."/>
            <person name="Brannstrom I.O."/>
            <person name="Guillou S."/>
            <person name="Cros-Aarteil S."/>
            <person name="Calhoun S."/>
            <person name="Haridas S."/>
            <person name="Kuo A."/>
            <person name="Mondo S."/>
            <person name="Pangilinan J."/>
            <person name="Riley R."/>
            <person name="LaButti K."/>
            <person name="Andreopoulos B."/>
            <person name="Lipzen A."/>
            <person name="Chen C."/>
            <person name="Yan M."/>
            <person name="Daum C."/>
            <person name="Ng V."/>
            <person name="Clum A."/>
            <person name="Steindorff A."/>
            <person name="Ohm R.A."/>
            <person name="Martin F."/>
            <person name="Silar P."/>
            <person name="Natvig D.O."/>
            <person name="Lalanne C."/>
            <person name="Gautier V."/>
            <person name="Ament-Velasquez S.L."/>
            <person name="Kruys A."/>
            <person name="Hutchinson M.I."/>
            <person name="Powell A.J."/>
            <person name="Barry K."/>
            <person name="Miller A.N."/>
            <person name="Grigoriev I.V."/>
            <person name="Debuchy R."/>
            <person name="Gladieux P."/>
            <person name="Hiltunen Thoren M."/>
            <person name="Johannesson H."/>
        </authorList>
    </citation>
    <scope>NUCLEOTIDE SEQUENCE</scope>
    <source>
        <strain evidence="2">CBS 990.96</strain>
    </source>
</reference>
<dbReference type="Pfam" id="PF24674">
    <property type="entry name" value="MACPF_SNTX"/>
    <property type="match status" value="1"/>
</dbReference>
<evidence type="ECO:0000259" key="1">
    <source>
        <dbReference type="Pfam" id="PF24674"/>
    </source>
</evidence>
<sequence>MSTPGFQQRPSLGQSVKLGRLYNAITDTFLAESLFNDNNPPPGAVDQRPFTSTRFNLGSSTTVAERCSLLGISPELGTSATIGLTKIEGSSCYLTSQDDTNLALHCTTTTFEEELNFTSPDIKASLATTSIEPGTATHVVGGIRYGTEWVFACNNSQKVTSPSGTSQSPESFLRHVKEALVSGKNPNNFPSSHSPSQDNSSLSANFVIFSNLLRQNPWSGSVTMHDLWHLVQQGEKSVGQDDNKSGTTYVFPTLYILVPLSMLSFFRLLEMKGDFTICQPSLECLQQSLALLSEAAAASKSVDSYLQRSRSHIAADPAHVRQIEHKIRQYNKSTETFKKNLALILSGNRSGSHDNDSLSKLCQAFQL</sequence>
<dbReference type="PANTHER" id="PTHR31594">
    <property type="entry name" value="AIG1-TYPE G DOMAIN-CONTAINING PROTEIN"/>
    <property type="match status" value="1"/>
</dbReference>
<evidence type="ECO:0000313" key="3">
    <source>
        <dbReference type="Proteomes" id="UP001301958"/>
    </source>
</evidence>
<dbReference type="AlphaFoldDB" id="A0AAN7BNM3"/>
<feature type="domain" description="SNTX MACPF/CDC-like" evidence="1">
    <location>
        <begin position="7"/>
        <end position="263"/>
    </location>
</feature>
<accession>A0AAN7BNM3</accession>
<organism evidence="2 3">
    <name type="scientific">Podospora fimiseda</name>
    <dbReference type="NCBI Taxonomy" id="252190"/>
    <lineage>
        <taxon>Eukaryota</taxon>
        <taxon>Fungi</taxon>
        <taxon>Dikarya</taxon>
        <taxon>Ascomycota</taxon>
        <taxon>Pezizomycotina</taxon>
        <taxon>Sordariomycetes</taxon>
        <taxon>Sordariomycetidae</taxon>
        <taxon>Sordariales</taxon>
        <taxon>Podosporaceae</taxon>
        <taxon>Podospora</taxon>
    </lineage>
</organism>
<name>A0AAN7BNM3_9PEZI</name>
<dbReference type="Proteomes" id="UP001301958">
    <property type="component" value="Unassembled WGS sequence"/>
</dbReference>
<dbReference type="InterPro" id="IPR052090">
    <property type="entry name" value="Cytolytic_pore-forming_toxin"/>
</dbReference>
<proteinExistence type="predicted"/>
<comment type="caution">
    <text evidence="2">The sequence shown here is derived from an EMBL/GenBank/DDBJ whole genome shotgun (WGS) entry which is preliminary data.</text>
</comment>
<dbReference type="PANTHER" id="PTHR31594:SF14">
    <property type="entry name" value="FIBRONECTIN TYPE-III DOMAIN-CONTAINING PROTEIN"/>
    <property type="match status" value="1"/>
</dbReference>
<evidence type="ECO:0000313" key="2">
    <source>
        <dbReference type="EMBL" id="KAK4226615.1"/>
    </source>
</evidence>
<gene>
    <name evidence="2" type="ORF">QBC38DRAFT_222457</name>
</gene>
<dbReference type="InterPro" id="IPR056072">
    <property type="entry name" value="SNTX_MACPF/CDC-like_dom"/>
</dbReference>
<protein>
    <recommendedName>
        <fullName evidence="1">SNTX MACPF/CDC-like domain-containing protein</fullName>
    </recommendedName>
</protein>
<reference evidence="2" key="2">
    <citation type="submission" date="2023-05" db="EMBL/GenBank/DDBJ databases">
        <authorList>
            <consortium name="Lawrence Berkeley National Laboratory"/>
            <person name="Steindorff A."/>
            <person name="Hensen N."/>
            <person name="Bonometti L."/>
            <person name="Westerberg I."/>
            <person name="Brannstrom I.O."/>
            <person name="Guillou S."/>
            <person name="Cros-Aarteil S."/>
            <person name="Calhoun S."/>
            <person name="Haridas S."/>
            <person name="Kuo A."/>
            <person name="Mondo S."/>
            <person name="Pangilinan J."/>
            <person name="Riley R."/>
            <person name="Labutti K."/>
            <person name="Andreopoulos B."/>
            <person name="Lipzen A."/>
            <person name="Chen C."/>
            <person name="Yanf M."/>
            <person name="Daum C."/>
            <person name="Ng V."/>
            <person name="Clum A."/>
            <person name="Ohm R."/>
            <person name="Martin F."/>
            <person name="Silar P."/>
            <person name="Natvig D."/>
            <person name="Lalanne C."/>
            <person name="Gautier V."/>
            <person name="Ament-Velasquez S.L."/>
            <person name="Kruys A."/>
            <person name="Hutchinson M.I."/>
            <person name="Powell A.J."/>
            <person name="Barry K."/>
            <person name="Miller A.N."/>
            <person name="Grigoriev I.V."/>
            <person name="Debuchy R."/>
            <person name="Gladieux P."/>
            <person name="Thoren M.H."/>
            <person name="Johannesson H."/>
        </authorList>
    </citation>
    <scope>NUCLEOTIDE SEQUENCE</scope>
    <source>
        <strain evidence="2">CBS 990.96</strain>
    </source>
</reference>
<keyword evidence="3" id="KW-1185">Reference proteome</keyword>